<feature type="signal peptide" evidence="1">
    <location>
        <begin position="1"/>
        <end position="19"/>
    </location>
</feature>
<accession>F4KTS4</accession>
<feature type="chain" id="PRO_5003317099" evidence="1">
    <location>
        <begin position="20"/>
        <end position="281"/>
    </location>
</feature>
<keyword evidence="1" id="KW-0732">Signal</keyword>
<dbReference type="HOGENOM" id="CLU_074572_0_0_10"/>
<proteinExistence type="predicted"/>
<dbReference type="EMBL" id="CP002691">
    <property type="protein sequence ID" value="AEE48068.1"/>
    <property type="molecule type" value="Genomic_DNA"/>
</dbReference>
<dbReference type="SUPFAM" id="SSF51658">
    <property type="entry name" value="Xylose isomerase-like"/>
    <property type="match status" value="1"/>
</dbReference>
<dbReference type="eggNOG" id="COG1082">
    <property type="taxonomic scope" value="Bacteria"/>
</dbReference>
<name>F4KTS4_HALH1</name>
<dbReference type="Gene3D" id="3.20.20.150">
    <property type="entry name" value="Divalent-metal-dependent TIM barrel enzymes"/>
    <property type="match status" value="1"/>
</dbReference>
<evidence type="ECO:0000313" key="2">
    <source>
        <dbReference type="EMBL" id="AEE48068.1"/>
    </source>
</evidence>
<sequence>MKYMLYIILFLMSGVHTFAQDIFAQNNLTAWCIVPFDKVKRGPEERVMMLEKLGFKQYVYDWRSEHIPTFDQEIKLAKQHNIVMEGVWLWVNSNVDKTGQLSADNLKVIDIVAKNNLKTTFWVGFDNGFFDGLSHHEKVAKGAAFLTYLHSVLAPLKCKMALYNHGGWFGEPENEIEIIKKSGLKGIGIVYSFHHGHHQINRFHSMLKNMLPYLVAINLDGMDLNKGQILPIGTGKSEKEMIHLIRESGFKGRIGILGHRDDQDVEMILQENLAGLKGILK</sequence>
<gene>
    <name evidence="2" type="ordered locus">Halhy_0155</name>
</gene>
<dbReference type="KEGG" id="hhy:Halhy_0155"/>
<evidence type="ECO:0000256" key="1">
    <source>
        <dbReference type="SAM" id="SignalP"/>
    </source>
</evidence>
<dbReference type="OrthoDB" id="837145at2"/>
<dbReference type="AlphaFoldDB" id="F4KTS4"/>
<reference evidence="2 3" key="1">
    <citation type="journal article" date="2011" name="Stand. Genomic Sci.">
        <title>Complete genome sequence of Haliscomenobacter hydrossis type strain (O).</title>
        <authorList>
            <consortium name="US DOE Joint Genome Institute (JGI-PGF)"/>
            <person name="Daligault H."/>
            <person name="Lapidus A."/>
            <person name="Zeytun A."/>
            <person name="Nolan M."/>
            <person name="Lucas S."/>
            <person name="Del Rio T.G."/>
            <person name="Tice H."/>
            <person name="Cheng J.F."/>
            <person name="Tapia R."/>
            <person name="Han C."/>
            <person name="Goodwin L."/>
            <person name="Pitluck S."/>
            <person name="Liolios K."/>
            <person name="Pagani I."/>
            <person name="Ivanova N."/>
            <person name="Huntemann M."/>
            <person name="Mavromatis K."/>
            <person name="Mikhailova N."/>
            <person name="Pati A."/>
            <person name="Chen A."/>
            <person name="Palaniappan K."/>
            <person name="Land M."/>
            <person name="Hauser L."/>
            <person name="Brambilla E.M."/>
            <person name="Rohde M."/>
            <person name="Verbarg S."/>
            <person name="Goker M."/>
            <person name="Bristow J."/>
            <person name="Eisen J.A."/>
            <person name="Markowitz V."/>
            <person name="Hugenholtz P."/>
            <person name="Kyrpides N.C."/>
            <person name="Klenk H.P."/>
            <person name="Woyke T."/>
        </authorList>
    </citation>
    <scope>NUCLEOTIDE SEQUENCE [LARGE SCALE GENOMIC DNA]</scope>
    <source>
        <strain evidence="3">ATCC 27775 / DSM 1100 / LMG 10767 / O</strain>
    </source>
</reference>
<evidence type="ECO:0000313" key="3">
    <source>
        <dbReference type="Proteomes" id="UP000008461"/>
    </source>
</evidence>
<dbReference type="RefSeq" id="WP_013762632.1">
    <property type="nucleotide sequence ID" value="NC_015510.1"/>
</dbReference>
<dbReference type="Proteomes" id="UP000008461">
    <property type="component" value="Chromosome"/>
</dbReference>
<dbReference type="GO" id="GO:0016853">
    <property type="term" value="F:isomerase activity"/>
    <property type="evidence" value="ECO:0007669"/>
    <property type="project" value="UniProtKB-KW"/>
</dbReference>
<reference key="2">
    <citation type="submission" date="2011-04" db="EMBL/GenBank/DDBJ databases">
        <title>Complete sequence of chromosome of Haliscomenobacter hydrossis DSM 1100.</title>
        <authorList>
            <consortium name="US DOE Joint Genome Institute (JGI-PGF)"/>
            <person name="Lucas S."/>
            <person name="Han J."/>
            <person name="Lapidus A."/>
            <person name="Bruce D."/>
            <person name="Goodwin L."/>
            <person name="Pitluck S."/>
            <person name="Peters L."/>
            <person name="Kyrpides N."/>
            <person name="Mavromatis K."/>
            <person name="Ivanova N."/>
            <person name="Ovchinnikova G."/>
            <person name="Pagani I."/>
            <person name="Daligault H."/>
            <person name="Detter J.C."/>
            <person name="Han C."/>
            <person name="Land M."/>
            <person name="Hauser L."/>
            <person name="Markowitz V."/>
            <person name="Cheng J.-F."/>
            <person name="Hugenholtz P."/>
            <person name="Woyke T."/>
            <person name="Wu D."/>
            <person name="Verbarg S."/>
            <person name="Frueling A."/>
            <person name="Brambilla E."/>
            <person name="Klenk H.-P."/>
            <person name="Eisen J.A."/>
        </authorList>
    </citation>
    <scope>NUCLEOTIDE SEQUENCE</scope>
    <source>
        <strain>DSM 1100</strain>
    </source>
</reference>
<protein>
    <submittedName>
        <fullName evidence="2">Xylose isomerase domain protein TIM barrel</fullName>
    </submittedName>
</protein>
<keyword evidence="2" id="KW-0413">Isomerase</keyword>
<organism evidence="2 3">
    <name type="scientific">Haliscomenobacter hydrossis (strain ATCC 27775 / DSM 1100 / LMG 10767 / O)</name>
    <dbReference type="NCBI Taxonomy" id="760192"/>
    <lineage>
        <taxon>Bacteria</taxon>
        <taxon>Pseudomonadati</taxon>
        <taxon>Bacteroidota</taxon>
        <taxon>Saprospiria</taxon>
        <taxon>Saprospirales</taxon>
        <taxon>Haliscomenobacteraceae</taxon>
        <taxon>Haliscomenobacter</taxon>
    </lineage>
</organism>
<dbReference type="InterPro" id="IPR036237">
    <property type="entry name" value="Xyl_isomerase-like_sf"/>
</dbReference>
<dbReference type="STRING" id="760192.Halhy_0155"/>
<keyword evidence="3" id="KW-1185">Reference proteome</keyword>